<dbReference type="SMART" id="SM01400">
    <property type="entry name" value="Pribosyltran_N"/>
    <property type="match status" value="1"/>
</dbReference>
<dbReference type="GO" id="GO:0016301">
    <property type="term" value="F:kinase activity"/>
    <property type="evidence" value="ECO:0007669"/>
    <property type="project" value="UniProtKB-KW"/>
</dbReference>
<dbReference type="FunFam" id="3.40.50.2020:FF:000014">
    <property type="entry name" value="Ribose-phosphate pyrophosphokinase 1"/>
    <property type="match status" value="1"/>
</dbReference>
<dbReference type="InterPro" id="IPR036322">
    <property type="entry name" value="WD40_repeat_dom_sf"/>
</dbReference>
<dbReference type="PANTHER" id="PTHR22839">
    <property type="entry name" value="THO COMPLEX SUBUNIT 3 THO3"/>
    <property type="match status" value="1"/>
</dbReference>
<evidence type="ECO:0000256" key="3">
    <source>
        <dbReference type="ARBA" id="ARBA00022727"/>
    </source>
</evidence>
<dbReference type="PROSITE" id="PS00678">
    <property type="entry name" value="WD_REPEATS_1"/>
    <property type="match status" value="1"/>
</dbReference>
<comment type="similarity">
    <text evidence="5">Belongs to the THOC3 family.</text>
</comment>
<reference evidence="9 10" key="1">
    <citation type="submission" date="2015-04" db="EMBL/GenBank/DDBJ databases">
        <title>Draft genome of the roundworm Trichinella nativa.</title>
        <authorList>
            <person name="Mitreva M."/>
        </authorList>
    </citation>
    <scope>NUCLEOTIDE SEQUENCE [LARGE SCALE GENOMIC DNA]</scope>
    <source>
        <strain evidence="9 10">ISS45</strain>
    </source>
</reference>
<dbReference type="InterPro" id="IPR005946">
    <property type="entry name" value="Rib-P_diPkinase"/>
</dbReference>
<feature type="repeat" description="WD" evidence="6">
    <location>
        <begin position="438"/>
        <end position="480"/>
    </location>
</feature>
<dbReference type="Pfam" id="PF14572">
    <property type="entry name" value="Pribosyl_synth"/>
    <property type="match status" value="1"/>
</dbReference>
<evidence type="ECO:0000256" key="5">
    <source>
        <dbReference type="ARBA" id="ARBA00046343"/>
    </source>
</evidence>
<dbReference type="GO" id="GO:0000287">
    <property type="term" value="F:magnesium ion binding"/>
    <property type="evidence" value="ECO:0007669"/>
    <property type="project" value="InterPro"/>
</dbReference>
<evidence type="ECO:0000313" key="10">
    <source>
        <dbReference type="Proteomes" id="UP000243006"/>
    </source>
</evidence>
<dbReference type="SUPFAM" id="SSF53271">
    <property type="entry name" value="PRTase-like"/>
    <property type="match status" value="2"/>
</dbReference>
<dbReference type="Pfam" id="PF25174">
    <property type="entry name" value="Beta-prop_THOC3"/>
    <property type="match status" value="1"/>
</dbReference>
<dbReference type="InterPro" id="IPR015943">
    <property type="entry name" value="WD40/YVTN_repeat-like_dom_sf"/>
</dbReference>
<dbReference type="CDD" id="cd06223">
    <property type="entry name" value="PRTases_typeI"/>
    <property type="match status" value="1"/>
</dbReference>
<dbReference type="NCBIfam" id="TIGR01251">
    <property type="entry name" value="ribP_PPkin"/>
    <property type="match status" value="1"/>
</dbReference>
<evidence type="ECO:0000256" key="6">
    <source>
        <dbReference type="PROSITE-ProRule" id="PRU00221"/>
    </source>
</evidence>
<accession>A0A1Y3EX32</accession>
<feature type="region of interest" description="Disordered" evidence="7">
    <location>
        <begin position="234"/>
        <end position="257"/>
    </location>
</feature>
<dbReference type="GO" id="GO:0006406">
    <property type="term" value="P:mRNA export from nucleus"/>
    <property type="evidence" value="ECO:0007669"/>
    <property type="project" value="InterPro"/>
</dbReference>
<organism evidence="9 10">
    <name type="scientific">Trichinella nativa</name>
    <dbReference type="NCBI Taxonomy" id="6335"/>
    <lineage>
        <taxon>Eukaryota</taxon>
        <taxon>Metazoa</taxon>
        <taxon>Ecdysozoa</taxon>
        <taxon>Nematoda</taxon>
        <taxon>Enoplea</taxon>
        <taxon>Dorylaimia</taxon>
        <taxon>Trichinellida</taxon>
        <taxon>Trichinellidae</taxon>
        <taxon>Trichinella</taxon>
    </lineage>
</organism>
<evidence type="ECO:0000256" key="7">
    <source>
        <dbReference type="SAM" id="MobiDB-lite"/>
    </source>
</evidence>
<keyword evidence="2 6" id="KW-0853">WD repeat</keyword>
<feature type="repeat" description="WD" evidence="6">
    <location>
        <begin position="563"/>
        <end position="604"/>
    </location>
</feature>
<dbReference type="Gene3D" id="3.40.50.2020">
    <property type="match status" value="2"/>
</dbReference>
<dbReference type="InterPro" id="IPR019775">
    <property type="entry name" value="WD40_repeat_CS"/>
</dbReference>
<dbReference type="InterPro" id="IPR001680">
    <property type="entry name" value="WD40_rpt"/>
</dbReference>
<keyword evidence="9" id="KW-0418">Kinase</keyword>
<evidence type="ECO:0000256" key="4">
    <source>
        <dbReference type="ARBA" id="ARBA00022737"/>
    </source>
</evidence>
<dbReference type="PROSITE" id="PS50082">
    <property type="entry name" value="WD_REPEATS_2"/>
    <property type="match status" value="2"/>
</dbReference>
<dbReference type="PANTHER" id="PTHR22839:SF0">
    <property type="entry name" value="THO COMPLEX SUBUNIT 3"/>
    <property type="match status" value="1"/>
</dbReference>
<dbReference type="PROSITE" id="PS50294">
    <property type="entry name" value="WD_REPEATS_REGION"/>
    <property type="match status" value="2"/>
</dbReference>
<dbReference type="SMART" id="SM00320">
    <property type="entry name" value="WD40"/>
    <property type="match status" value="5"/>
</dbReference>
<dbReference type="Gene3D" id="2.130.10.10">
    <property type="entry name" value="YVTN repeat-like/Quinoprotein amine dehydrogenase"/>
    <property type="match status" value="2"/>
</dbReference>
<feature type="compositionally biased region" description="Low complexity" evidence="7">
    <location>
        <begin position="236"/>
        <end position="256"/>
    </location>
</feature>
<dbReference type="GO" id="GO:0009165">
    <property type="term" value="P:nucleotide biosynthetic process"/>
    <property type="evidence" value="ECO:0007669"/>
    <property type="project" value="UniProtKB-KW"/>
</dbReference>
<gene>
    <name evidence="9" type="ORF">D917_00081</name>
</gene>
<evidence type="ECO:0000313" key="9">
    <source>
        <dbReference type="EMBL" id="OUC48436.1"/>
    </source>
</evidence>
<protein>
    <submittedName>
        <fullName evidence="9">Ribose-phosphate diphosphokinase</fullName>
    </submittedName>
</protein>
<comment type="similarity">
    <text evidence="1">Belongs to the ribose-phosphate pyrophosphokinase family.</text>
</comment>
<comment type="caution">
    <text evidence="9">The sequence shown here is derived from an EMBL/GenBank/DDBJ whole genome shotgun (WGS) entry which is preliminary data.</text>
</comment>
<dbReference type="InterPro" id="IPR029099">
    <property type="entry name" value="Pribosyltran_N"/>
</dbReference>
<dbReference type="AlphaFoldDB" id="A0A1Y3EX32"/>
<dbReference type="InterPro" id="IPR029057">
    <property type="entry name" value="PRTase-like"/>
</dbReference>
<dbReference type="InterPro" id="IPR040132">
    <property type="entry name" value="Tex1/THOC3"/>
</dbReference>
<dbReference type="Pfam" id="PF13793">
    <property type="entry name" value="Pribosyltran_N"/>
    <property type="match status" value="1"/>
</dbReference>
<evidence type="ECO:0000256" key="1">
    <source>
        <dbReference type="ARBA" id="ARBA00006478"/>
    </source>
</evidence>
<dbReference type="EMBL" id="LVZM01002711">
    <property type="protein sequence ID" value="OUC48436.1"/>
    <property type="molecule type" value="Genomic_DNA"/>
</dbReference>
<sequence>MSMNFINHQSAAALGKNVTNVLRYSVRMEEQEKRGFAVLVGSSHPELALLIINRLPARLFEMRVYHQSNRETMLEMKESVRGKEIFIIQTATHNVNDDIMELLIMIYACKTASARRITVVMPYLPYTKCQNREKRTPIVSKLLANMITKAGASRVITLDLCRPEVQGFYSIPVDNVRASWFLAERIRERISDYKNAIVIAKNPTVMPKASSLAEKLGLILGVIHGEMEPLEEEEQSLTNSIATSSSNSSGSSDSLSKQQLPHHQVPLTLIGDVGGRIAILVDYVIDYVESFIRSAEVLKRRGAYKIYVVATHAIFGHNAPLLLENSVIDTVFVTNSIPHELQKLQCHKIETIDVSPILSEAIRRSMLPVKPALKENCKKLTKLLKGYSTTTFKDGLQANIHSLAWNYDGTRLASGGNDKNVCSFILNDNSELVREHTFRGHSHQVDQVCWHRSSADLIASASGDKTVRVWDVRSRKCVATVDTKGENIYLDWSPDGSTIAVGNKEDLISFIETRTFSVVTTEQFSIETNQFRWNNTNSLFFICNGNGQIIVLSWPNLERLSVIQAHPSTILCIEFDLSGEYFAIGGLDALISLWDARNLICLRTFERLDWPVQTISFSHDSALLASGSEDLFVDIAHVETGDENFTCPFSGGSVAELPCEYPTFTLAWHPKVHLLAYAGDEKARTFYERDRVDRETGSIGLFGVGLNKV</sequence>
<dbReference type="SUPFAM" id="SSF50978">
    <property type="entry name" value="WD40 repeat-like"/>
    <property type="match status" value="1"/>
</dbReference>
<evidence type="ECO:0000259" key="8">
    <source>
        <dbReference type="Pfam" id="PF13793"/>
    </source>
</evidence>
<keyword evidence="4" id="KW-0677">Repeat</keyword>
<dbReference type="Proteomes" id="UP000243006">
    <property type="component" value="Unassembled WGS sequence"/>
</dbReference>
<evidence type="ECO:0000256" key="2">
    <source>
        <dbReference type="ARBA" id="ARBA00022574"/>
    </source>
</evidence>
<keyword evidence="9" id="KW-0808">Transferase</keyword>
<name>A0A1Y3EX32_9BILA</name>
<proteinExistence type="inferred from homology"/>
<dbReference type="GO" id="GO:0000445">
    <property type="term" value="C:THO complex part of transcription export complex"/>
    <property type="evidence" value="ECO:0007669"/>
    <property type="project" value="TreeGrafter"/>
</dbReference>
<feature type="domain" description="Ribose-phosphate pyrophosphokinase N-terminal" evidence="8">
    <location>
        <begin position="38"/>
        <end position="151"/>
    </location>
</feature>
<dbReference type="InterPro" id="IPR000836">
    <property type="entry name" value="PRTase_dom"/>
</dbReference>
<keyword evidence="3" id="KW-0545">Nucleotide biosynthesis</keyword>